<organism evidence="4 5">
    <name type="scientific">Erythranthe guttata</name>
    <name type="common">Yellow monkey flower</name>
    <name type="synonym">Mimulus guttatus</name>
    <dbReference type="NCBI Taxonomy" id="4155"/>
    <lineage>
        <taxon>Eukaryota</taxon>
        <taxon>Viridiplantae</taxon>
        <taxon>Streptophyta</taxon>
        <taxon>Embryophyta</taxon>
        <taxon>Tracheophyta</taxon>
        <taxon>Spermatophyta</taxon>
        <taxon>Magnoliopsida</taxon>
        <taxon>eudicotyledons</taxon>
        <taxon>Gunneridae</taxon>
        <taxon>Pentapetalae</taxon>
        <taxon>asterids</taxon>
        <taxon>lamiids</taxon>
        <taxon>Lamiales</taxon>
        <taxon>Phrymaceae</taxon>
        <taxon>Erythranthe</taxon>
    </lineage>
</organism>
<keyword evidence="1" id="KW-0479">Metal-binding</keyword>
<dbReference type="InterPro" id="IPR036396">
    <property type="entry name" value="Cyt_P450_sf"/>
</dbReference>
<dbReference type="SUPFAM" id="SSF48264">
    <property type="entry name" value="Cytochrome P450"/>
    <property type="match status" value="1"/>
</dbReference>
<dbReference type="PANTHER" id="PTHR24286:SF217">
    <property type="entry name" value="OS07G0520300 PROTEIN"/>
    <property type="match status" value="1"/>
</dbReference>
<keyword evidence="3" id="KW-0812">Transmembrane</keyword>
<feature type="transmembrane region" description="Helical" evidence="3">
    <location>
        <begin position="6"/>
        <end position="25"/>
    </location>
</feature>
<keyword evidence="5" id="KW-1185">Reference proteome</keyword>
<gene>
    <name evidence="4" type="ORF">MIMGU_mgv1a017733mg</name>
</gene>
<feature type="non-terminal residue" evidence="4">
    <location>
        <position position="174"/>
    </location>
</feature>
<name>A0A022R2R4_ERYGU</name>
<dbReference type="GO" id="GO:0016705">
    <property type="term" value="F:oxidoreductase activity, acting on paired donors, with incorporation or reduction of molecular oxygen"/>
    <property type="evidence" value="ECO:0007669"/>
    <property type="project" value="InterPro"/>
</dbReference>
<evidence type="ECO:0000313" key="4">
    <source>
        <dbReference type="EMBL" id="EYU33898.1"/>
    </source>
</evidence>
<dbReference type="GO" id="GO:0005506">
    <property type="term" value="F:iron ion binding"/>
    <property type="evidence" value="ECO:0007669"/>
    <property type="project" value="InterPro"/>
</dbReference>
<keyword evidence="3" id="KW-0472">Membrane</keyword>
<reference evidence="4 5" key="1">
    <citation type="journal article" date="2013" name="Proc. Natl. Acad. Sci. U.S.A.">
        <title>Fine-scale variation in meiotic recombination in Mimulus inferred from population shotgun sequencing.</title>
        <authorList>
            <person name="Hellsten U."/>
            <person name="Wright K.M."/>
            <person name="Jenkins J."/>
            <person name="Shu S."/>
            <person name="Yuan Y."/>
            <person name="Wessler S.R."/>
            <person name="Schmutz J."/>
            <person name="Willis J.H."/>
            <person name="Rokhsar D.S."/>
        </authorList>
    </citation>
    <scope>NUCLEOTIDE SEQUENCE [LARGE SCALE GENOMIC DNA]</scope>
    <source>
        <strain evidence="5">cv. DUN x IM62</strain>
    </source>
</reference>
<dbReference type="STRING" id="4155.A0A022R2R4"/>
<dbReference type="Gene3D" id="1.10.630.10">
    <property type="entry name" value="Cytochrome P450"/>
    <property type="match status" value="1"/>
</dbReference>
<evidence type="ECO:0000256" key="2">
    <source>
        <dbReference type="ARBA" id="ARBA00023004"/>
    </source>
</evidence>
<sequence length="174" mass="19678">MELYDNYLAIIALIAPAIALLLLITRGGNNSRRRRLPPGSLGPPVIGQSLQLFRAMRDNRAEDWIRDRIGKYGAVSKMNVFGTPSVLICGPEANKFVYTCDERVLSNKKPASVRKMLGERNILELSGEDHKRVRGAMLLFLKPDVLKQSVAKMDEEIRIHLEEYWHGGDNHQIL</sequence>
<evidence type="ECO:0000256" key="1">
    <source>
        <dbReference type="ARBA" id="ARBA00022723"/>
    </source>
</evidence>
<proteinExistence type="predicted"/>
<dbReference type="EMBL" id="KI630752">
    <property type="protein sequence ID" value="EYU33898.1"/>
    <property type="molecule type" value="Genomic_DNA"/>
</dbReference>
<dbReference type="AlphaFoldDB" id="A0A022R2R4"/>
<dbReference type="PANTHER" id="PTHR24286">
    <property type="entry name" value="CYTOCHROME P450 26"/>
    <property type="match status" value="1"/>
</dbReference>
<dbReference type="GO" id="GO:0020037">
    <property type="term" value="F:heme binding"/>
    <property type="evidence" value="ECO:0007669"/>
    <property type="project" value="InterPro"/>
</dbReference>
<protein>
    <submittedName>
        <fullName evidence="4">Uncharacterized protein</fullName>
    </submittedName>
</protein>
<keyword evidence="2" id="KW-0408">Iron</keyword>
<dbReference type="eggNOG" id="KOG0157">
    <property type="taxonomic scope" value="Eukaryota"/>
</dbReference>
<keyword evidence="3" id="KW-1133">Transmembrane helix</keyword>
<evidence type="ECO:0000313" key="5">
    <source>
        <dbReference type="Proteomes" id="UP000030748"/>
    </source>
</evidence>
<accession>A0A022R2R4</accession>
<dbReference type="GO" id="GO:0004497">
    <property type="term" value="F:monooxygenase activity"/>
    <property type="evidence" value="ECO:0007669"/>
    <property type="project" value="InterPro"/>
</dbReference>
<dbReference type="Proteomes" id="UP000030748">
    <property type="component" value="Unassembled WGS sequence"/>
</dbReference>
<evidence type="ECO:0000256" key="3">
    <source>
        <dbReference type="SAM" id="Phobius"/>
    </source>
</evidence>